<reference evidence="8" key="2">
    <citation type="submission" date="2023-06" db="EMBL/GenBank/DDBJ databases">
        <authorList>
            <person name="Kobayashi Y."/>
            <person name="Kayamori A."/>
            <person name="Aoki K."/>
            <person name="Shiwa Y."/>
            <person name="Fujita N."/>
            <person name="Sugita T."/>
            <person name="Iwasaki W."/>
            <person name="Tanaka N."/>
            <person name="Takashima M."/>
        </authorList>
    </citation>
    <scope>NUCLEOTIDE SEQUENCE</scope>
    <source>
        <strain evidence="8">HIS016</strain>
    </source>
</reference>
<evidence type="ECO:0000259" key="7">
    <source>
        <dbReference type="PROSITE" id="PS51767"/>
    </source>
</evidence>
<evidence type="ECO:0000256" key="6">
    <source>
        <dbReference type="SAM" id="SignalP"/>
    </source>
</evidence>
<name>A0AAD3TSQ7_9TREE</name>
<gene>
    <name evidence="8" type="ORF">CspeluHIS016_0211850</name>
</gene>
<dbReference type="InterPro" id="IPR001969">
    <property type="entry name" value="Aspartic_peptidase_AS"/>
</dbReference>
<keyword evidence="4" id="KW-0645">Protease</keyword>
<accession>A0AAD3TSQ7</accession>
<organism evidence="8 9">
    <name type="scientific">Cutaneotrichosporon spelunceum</name>
    <dbReference type="NCBI Taxonomy" id="1672016"/>
    <lineage>
        <taxon>Eukaryota</taxon>
        <taxon>Fungi</taxon>
        <taxon>Dikarya</taxon>
        <taxon>Basidiomycota</taxon>
        <taxon>Agaricomycotina</taxon>
        <taxon>Tremellomycetes</taxon>
        <taxon>Trichosporonales</taxon>
        <taxon>Trichosporonaceae</taxon>
        <taxon>Cutaneotrichosporon</taxon>
    </lineage>
</organism>
<dbReference type="Pfam" id="PF00026">
    <property type="entry name" value="Asp"/>
    <property type="match status" value="1"/>
</dbReference>
<protein>
    <recommendedName>
        <fullName evidence="7">Peptidase A1 domain-containing protein</fullName>
    </recommendedName>
</protein>
<dbReference type="AlphaFoldDB" id="A0AAD3TSQ7"/>
<dbReference type="PRINTS" id="PR00792">
    <property type="entry name" value="PEPSIN"/>
</dbReference>
<dbReference type="InterPro" id="IPR001461">
    <property type="entry name" value="Aspartic_peptidase_A1"/>
</dbReference>
<keyword evidence="4" id="KW-0378">Hydrolase</keyword>
<dbReference type="InterPro" id="IPR034164">
    <property type="entry name" value="Pepsin-like_dom"/>
</dbReference>
<feature type="chain" id="PRO_5041897505" description="Peptidase A1 domain-containing protein" evidence="6">
    <location>
        <begin position="17"/>
        <end position="520"/>
    </location>
</feature>
<evidence type="ECO:0000256" key="2">
    <source>
        <dbReference type="ARBA" id="ARBA00022750"/>
    </source>
</evidence>
<dbReference type="PROSITE" id="PS00141">
    <property type="entry name" value="ASP_PROTEASE"/>
    <property type="match status" value="1"/>
</dbReference>
<comment type="similarity">
    <text evidence="1 4">Belongs to the peptidase A1 family.</text>
</comment>
<dbReference type="GO" id="GO:0006508">
    <property type="term" value="P:proteolysis"/>
    <property type="evidence" value="ECO:0007669"/>
    <property type="project" value="UniProtKB-KW"/>
</dbReference>
<evidence type="ECO:0000256" key="4">
    <source>
        <dbReference type="RuleBase" id="RU000454"/>
    </source>
</evidence>
<comment type="caution">
    <text evidence="8">The sequence shown here is derived from an EMBL/GenBank/DDBJ whole genome shotgun (WGS) entry which is preliminary data.</text>
</comment>
<dbReference type="GO" id="GO:0004190">
    <property type="term" value="F:aspartic-type endopeptidase activity"/>
    <property type="evidence" value="ECO:0007669"/>
    <property type="project" value="UniProtKB-KW"/>
</dbReference>
<evidence type="ECO:0000313" key="9">
    <source>
        <dbReference type="Proteomes" id="UP001222932"/>
    </source>
</evidence>
<evidence type="ECO:0000313" key="8">
    <source>
        <dbReference type="EMBL" id="GMK56129.1"/>
    </source>
</evidence>
<feature type="compositionally biased region" description="Low complexity" evidence="5">
    <location>
        <begin position="98"/>
        <end position="110"/>
    </location>
</feature>
<dbReference type="SUPFAM" id="SSF50630">
    <property type="entry name" value="Acid proteases"/>
    <property type="match status" value="1"/>
</dbReference>
<feature type="active site" evidence="3">
    <location>
        <position position="361"/>
    </location>
</feature>
<feature type="active site" evidence="3">
    <location>
        <position position="157"/>
    </location>
</feature>
<feature type="region of interest" description="Disordered" evidence="5">
    <location>
        <begin position="91"/>
        <end position="124"/>
    </location>
</feature>
<sequence>MTMLLVLLLSALGAAAAPLEERFNQPNAPVDLILTPISERPNSADPAVRAAYVRDEMITNRIRFSRALDQDGHALLKRDLEFLDESLRRRRRQVGPQDSSDVPVSSNDNPGGQAKGGSSNSAAQEGDITLVNYNRDQGYATPVNVGTPPQNFLVVADTGSQDFVLFDESCVGCDGHPVFVDERSSTFQPTSTPMYEAYGTGEASGIWALDRVEMGGYYVNDQPIALVQKGTVAQYMNSRLSGIMGLGVPSVSLQGPNGPAMKAPPPFWITTAKNVWQDKQFGVFLDRTNTDPSKYLLSNSLTETREPNGGILTLGGVNTQLFSGDIHYMTANTTYWWQLPLEGFSANGKKFNAKLAPTVIDTGSTAIMMPDAAVRAFHAQIPGALEPNNDGTWVIPCNTTATASFFFGGKEYPIQTADMLRGAISSEPRYCLSNIGPGPWLLGAAFMKNYYTAFRVSPEAQIGFAALAPNVVNNGQTGSIGGGPVQNNNSGGGSAIKSAAASVTVSGAVFAIGLVASLLV</sequence>
<evidence type="ECO:0000256" key="3">
    <source>
        <dbReference type="PIRSR" id="PIRSR601461-1"/>
    </source>
</evidence>
<evidence type="ECO:0000256" key="1">
    <source>
        <dbReference type="ARBA" id="ARBA00007447"/>
    </source>
</evidence>
<dbReference type="EMBL" id="BTCM01000002">
    <property type="protein sequence ID" value="GMK56129.1"/>
    <property type="molecule type" value="Genomic_DNA"/>
</dbReference>
<dbReference type="CDD" id="cd05471">
    <property type="entry name" value="pepsin_like"/>
    <property type="match status" value="1"/>
</dbReference>
<dbReference type="InterPro" id="IPR033121">
    <property type="entry name" value="PEPTIDASE_A1"/>
</dbReference>
<dbReference type="PANTHER" id="PTHR47966">
    <property type="entry name" value="BETA-SITE APP-CLEAVING ENZYME, ISOFORM A-RELATED"/>
    <property type="match status" value="1"/>
</dbReference>
<keyword evidence="9" id="KW-1185">Reference proteome</keyword>
<feature type="signal peptide" evidence="6">
    <location>
        <begin position="1"/>
        <end position="16"/>
    </location>
</feature>
<reference evidence="8" key="1">
    <citation type="journal article" date="2023" name="BMC Genomics">
        <title>Chromosome-level genome assemblies of Cutaneotrichosporon spp. (Trichosporonales, Basidiomycota) reveal imbalanced evolution between nucleotide sequences and chromosome synteny.</title>
        <authorList>
            <person name="Kobayashi Y."/>
            <person name="Kayamori A."/>
            <person name="Aoki K."/>
            <person name="Shiwa Y."/>
            <person name="Matsutani M."/>
            <person name="Fujita N."/>
            <person name="Sugita T."/>
            <person name="Iwasaki W."/>
            <person name="Tanaka N."/>
            <person name="Takashima M."/>
        </authorList>
    </citation>
    <scope>NUCLEOTIDE SEQUENCE</scope>
    <source>
        <strain evidence="8">HIS016</strain>
    </source>
</reference>
<keyword evidence="2 4" id="KW-0064">Aspartyl protease</keyword>
<dbReference type="InterPro" id="IPR021109">
    <property type="entry name" value="Peptidase_aspartic_dom_sf"/>
</dbReference>
<feature type="domain" description="Peptidase A1" evidence="7">
    <location>
        <begin position="139"/>
        <end position="465"/>
    </location>
</feature>
<evidence type="ECO:0000256" key="5">
    <source>
        <dbReference type="SAM" id="MobiDB-lite"/>
    </source>
</evidence>
<dbReference type="PROSITE" id="PS51767">
    <property type="entry name" value="PEPTIDASE_A1"/>
    <property type="match status" value="1"/>
</dbReference>
<keyword evidence="6" id="KW-0732">Signal</keyword>
<proteinExistence type="inferred from homology"/>
<dbReference type="Proteomes" id="UP001222932">
    <property type="component" value="Unassembled WGS sequence"/>
</dbReference>
<dbReference type="PANTHER" id="PTHR47966:SF6">
    <property type="entry name" value="PEPTIDASE A1 DOMAIN-CONTAINING PROTEIN"/>
    <property type="match status" value="1"/>
</dbReference>
<dbReference type="Gene3D" id="2.40.70.10">
    <property type="entry name" value="Acid Proteases"/>
    <property type="match status" value="2"/>
</dbReference>